<comment type="caution">
    <text evidence="1">The sequence shown here is derived from an EMBL/GenBank/DDBJ whole genome shotgun (WGS) entry which is preliminary data.</text>
</comment>
<dbReference type="AlphaFoldDB" id="A0A3C0F334"/>
<evidence type="ECO:0000313" key="1">
    <source>
        <dbReference type="EMBL" id="HCY81324.1"/>
    </source>
</evidence>
<sequence length="168" mass="19103">MKKTIERTFSNFLLVCMLSIFFSANLLAQENIQRIFDDNSENSNLRTSVTIPDQLLHGKNPTIYIENSRIINVTGETSPKVLKLLDGTSSSLLLDNNNLYSQVEVITITLNRASDLNNRLDLSRINGFPSLRYVYVKCLFECTDQQIRNFLLNADSVTTVFYKVVNPS</sequence>
<organism evidence="1 2">
    <name type="scientific">Xanthomarina gelatinilytica</name>
    <dbReference type="NCBI Taxonomy" id="1137281"/>
    <lineage>
        <taxon>Bacteria</taxon>
        <taxon>Pseudomonadati</taxon>
        <taxon>Bacteroidota</taxon>
        <taxon>Flavobacteriia</taxon>
        <taxon>Flavobacteriales</taxon>
        <taxon>Flavobacteriaceae</taxon>
        <taxon>Xanthomarina</taxon>
    </lineage>
</organism>
<gene>
    <name evidence="1" type="ORF">DHV22_06855</name>
</gene>
<accession>A0A3C0F334</accession>
<dbReference type="EMBL" id="DPRK01000114">
    <property type="protein sequence ID" value="HCY81324.1"/>
    <property type="molecule type" value="Genomic_DNA"/>
</dbReference>
<name>A0A3C0F334_9FLAO</name>
<evidence type="ECO:0000313" key="2">
    <source>
        <dbReference type="Proteomes" id="UP000263268"/>
    </source>
</evidence>
<dbReference type="RefSeq" id="WP_286853899.1">
    <property type="nucleotide sequence ID" value="NZ_JBLWVC010000060.1"/>
</dbReference>
<protein>
    <submittedName>
        <fullName evidence="1">Uncharacterized protein</fullName>
    </submittedName>
</protein>
<dbReference type="Proteomes" id="UP000263268">
    <property type="component" value="Unassembled WGS sequence"/>
</dbReference>
<proteinExistence type="predicted"/>
<reference evidence="1 2" key="1">
    <citation type="journal article" date="2018" name="Nat. Biotechnol.">
        <title>A standardized bacterial taxonomy based on genome phylogeny substantially revises the tree of life.</title>
        <authorList>
            <person name="Parks D.H."/>
            <person name="Chuvochina M."/>
            <person name="Waite D.W."/>
            <person name="Rinke C."/>
            <person name="Skarshewski A."/>
            <person name="Chaumeil P.A."/>
            <person name="Hugenholtz P."/>
        </authorList>
    </citation>
    <scope>NUCLEOTIDE SEQUENCE [LARGE SCALE GENOMIC DNA]</scope>
    <source>
        <strain evidence="1">UBA10227</strain>
    </source>
</reference>